<organism evidence="3 4">
    <name type="scientific">Actinomadura soli</name>
    <dbReference type="NCBI Taxonomy" id="2508997"/>
    <lineage>
        <taxon>Bacteria</taxon>
        <taxon>Bacillati</taxon>
        <taxon>Actinomycetota</taxon>
        <taxon>Actinomycetes</taxon>
        <taxon>Streptosporangiales</taxon>
        <taxon>Thermomonosporaceae</taxon>
        <taxon>Actinomadura</taxon>
    </lineage>
</organism>
<dbReference type="EMBL" id="VCKW01000018">
    <property type="protein sequence ID" value="TMR05711.1"/>
    <property type="molecule type" value="Genomic_DNA"/>
</dbReference>
<feature type="transmembrane region" description="Helical" evidence="2">
    <location>
        <begin position="41"/>
        <end position="60"/>
    </location>
</feature>
<accession>A0A5C4JIV1</accession>
<name>A0A5C4JIV1_9ACTN</name>
<evidence type="ECO:0000256" key="2">
    <source>
        <dbReference type="SAM" id="Phobius"/>
    </source>
</evidence>
<dbReference type="RefSeq" id="WP_138643964.1">
    <property type="nucleotide sequence ID" value="NZ_VCKW01000018.1"/>
</dbReference>
<sequence length="255" mass="26904">MNDETPASSEGSRPPVRISGPAHRRMRPPRLKALRLKRRHLAAWVVVAVALIAVAGEWVASGILDRPARNSSKWAGPPPGAFPSPTWLGGSPSPTPSSPSPSKTTTTKPQRRPPAEATPQSSRRRPAGPPTARITAPSQGATVAGVIGVLMRGTAANLGDRQLRIFDFAPNGVYYLSDEGPISVSGGKWSFRNGTIGDGQRDVGRPFVLTVVVADRTCQAVISATPRDAQNNIGFRTLPAGCREADSVQVTKSAP</sequence>
<gene>
    <name evidence="3" type="ORF">ETD83_05585</name>
</gene>
<feature type="compositionally biased region" description="Low complexity" evidence="1">
    <location>
        <begin position="83"/>
        <end position="92"/>
    </location>
</feature>
<feature type="region of interest" description="Disordered" evidence="1">
    <location>
        <begin position="68"/>
        <end position="138"/>
    </location>
</feature>
<feature type="region of interest" description="Disordered" evidence="1">
    <location>
        <begin position="1"/>
        <end position="26"/>
    </location>
</feature>
<keyword evidence="2" id="KW-1133">Transmembrane helix</keyword>
<feature type="compositionally biased region" description="Polar residues" evidence="1">
    <location>
        <begin position="1"/>
        <end position="11"/>
    </location>
</feature>
<dbReference type="OrthoDB" id="3709547at2"/>
<keyword evidence="2" id="KW-0472">Membrane</keyword>
<dbReference type="AlphaFoldDB" id="A0A5C4JIV1"/>
<keyword evidence="4" id="KW-1185">Reference proteome</keyword>
<reference evidence="3 4" key="1">
    <citation type="submission" date="2019-05" db="EMBL/GenBank/DDBJ databases">
        <title>Draft genome sequence of Actinomadura sp. 14C53.</title>
        <authorList>
            <person name="Saricaoglu S."/>
            <person name="Isik K."/>
        </authorList>
    </citation>
    <scope>NUCLEOTIDE SEQUENCE [LARGE SCALE GENOMIC DNA]</scope>
    <source>
        <strain evidence="3 4">14C53</strain>
    </source>
</reference>
<dbReference type="Proteomes" id="UP000309174">
    <property type="component" value="Unassembled WGS sequence"/>
</dbReference>
<evidence type="ECO:0000313" key="4">
    <source>
        <dbReference type="Proteomes" id="UP000309174"/>
    </source>
</evidence>
<evidence type="ECO:0000313" key="3">
    <source>
        <dbReference type="EMBL" id="TMR05711.1"/>
    </source>
</evidence>
<proteinExistence type="predicted"/>
<protein>
    <submittedName>
        <fullName evidence="3">Uncharacterized protein</fullName>
    </submittedName>
</protein>
<keyword evidence="2" id="KW-0812">Transmembrane</keyword>
<evidence type="ECO:0000256" key="1">
    <source>
        <dbReference type="SAM" id="MobiDB-lite"/>
    </source>
</evidence>
<comment type="caution">
    <text evidence="3">The sequence shown here is derived from an EMBL/GenBank/DDBJ whole genome shotgun (WGS) entry which is preliminary data.</text>
</comment>